<dbReference type="PATRIC" id="fig|1423730.4.peg.1509"/>
<organism evidence="1 2">
    <name type="scientific">Lacticaseibacillus camelliae DSM 22697 = JCM 13995</name>
    <dbReference type="NCBI Taxonomy" id="1423730"/>
    <lineage>
        <taxon>Bacteria</taxon>
        <taxon>Bacillati</taxon>
        <taxon>Bacillota</taxon>
        <taxon>Bacilli</taxon>
        <taxon>Lactobacillales</taxon>
        <taxon>Lactobacillaceae</taxon>
        <taxon>Lacticaseibacillus</taxon>
    </lineage>
</organism>
<dbReference type="RefSeq" id="WP_054663416.1">
    <property type="nucleotide sequence ID" value="NZ_AYZJ01000027.1"/>
</dbReference>
<evidence type="ECO:0000313" key="2">
    <source>
        <dbReference type="Proteomes" id="UP000050865"/>
    </source>
</evidence>
<reference evidence="1 2" key="1">
    <citation type="journal article" date="2015" name="Genome Announc.">
        <title>Expanding the biotechnology potential of lactobacilli through comparative genomics of 213 strains and associated genera.</title>
        <authorList>
            <person name="Sun Z."/>
            <person name="Harris H.M."/>
            <person name="McCann A."/>
            <person name="Guo C."/>
            <person name="Argimon S."/>
            <person name="Zhang W."/>
            <person name="Yang X."/>
            <person name="Jeffery I.B."/>
            <person name="Cooney J.C."/>
            <person name="Kagawa T.F."/>
            <person name="Liu W."/>
            <person name="Song Y."/>
            <person name="Salvetti E."/>
            <person name="Wrobel A."/>
            <person name="Rasinkangas P."/>
            <person name="Parkhill J."/>
            <person name="Rea M.C."/>
            <person name="O'Sullivan O."/>
            <person name="Ritari J."/>
            <person name="Douillard F.P."/>
            <person name="Paul Ross R."/>
            <person name="Yang R."/>
            <person name="Briner A.E."/>
            <person name="Felis G.E."/>
            <person name="de Vos W.M."/>
            <person name="Barrangou R."/>
            <person name="Klaenhammer T.R."/>
            <person name="Caufield P.W."/>
            <person name="Cui Y."/>
            <person name="Zhang H."/>
            <person name="O'Toole P.W."/>
        </authorList>
    </citation>
    <scope>NUCLEOTIDE SEQUENCE [LARGE SCALE GENOMIC DNA]</scope>
    <source>
        <strain evidence="1 2">DSM 22697</strain>
    </source>
</reference>
<keyword evidence="2" id="KW-1185">Reference proteome</keyword>
<proteinExistence type="predicted"/>
<accession>A0A0R2F5S9</accession>
<protein>
    <submittedName>
        <fullName evidence="1">Uncharacterized protein</fullName>
    </submittedName>
</protein>
<comment type="caution">
    <text evidence="1">The sequence shown here is derived from an EMBL/GenBank/DDBJ whole genome shotgun (WGS) entry which is preliminary data.</text>
</comment>
<gene>
    <name evidence="1" type="ORF">FC75_GL001438</name>
</gene>
<dbReference type="AlphaFoldDB" id="A0A0R2F5S9"/>
<sequence>MNKNQQKMVHFSNVMQQVMGGTEEEQNLLNPKFTALREAIDAGTIADFDPQTYGATQQLFEDGTEKYGELLTTLANTTPPARFIGTHKLLVAAYRDFVAGCQAMTASLKDGPQSLDVEAFNAAEKAQDAATERIMTQLSKITRIA</sequence>
<dbReference type="OrthoDB" id="2146076at2"/>
<dbReference type="STRING" id="1423730.FC75_GL001438"/>
<name>A0A0R2F5S9_9LACO</name>
<dbReference type="Proteomes" id="UP000050865">
    <property type="component" value="Unassembled WGS sequence"/>
</dbReference>
<dbReference type="EMBL" id="AYZJ01000027">
    <property type="protein sequence ID" value="KRN23582.1"/>
    <property type="molecule type" value="Genomic_DNA"/>
</dbReference>
<evidence type="ECO:0000313" key="1">
    <source>
        <dbReference type="EMBL" id="KRN23582.1"/>
    </source>
</evidence>